<proteinExistence type="predicted"/>
<gene>
    <name evidence="1" type="ORF">LAX5112_01247</name>
</gene>
<accession>A0A0M6ZYC9</accession>
<name>A0A0M6ZYC9_9HYPH</name>
<dbReference type="AlphaFoldDB" id="A0A0M6ZYC9"/>
<reference evidence="2" key="1">
    <citation type="submission" date="2015-07" db="EMBL/GenBank/DDBJ databases">
        <authorList>
            <person name="Rodrigo-Torres Lidia"/>
            <person name="Arahal R.David."/>
        </authorList>
    </citation>
    <scope>NUCLEOTIDE SEQUENCE [LARGE SCALE GENOMIC DNA]</scope>
    <source>
        <strain evidence="2">CECT 5112</strain>
    </source>
</reference>
<dbReference type="Proteomes" id="UP000053235">
    <property type="component" value="Unassembled WGS sequence"/>
</dbReference>
<dbReference type="RefSeq" id="WP_055671083.1">
    <property type="nucleotide sequence ID" value="NZ_CXWD01000004.1"/>
</dbReference>
<protein>
    <submittedName>
        <fullName evidence="1">Uncharacterized protein</fullName>
    </submittedName>
</protein>
<organism evidence="1 2">
    <name type="scientific">Roseibium alexandrii</name>
    <dbReference type="NCBI Taxonomy" id="388408"/>
    <lineage>
        <taxon>Bacteria</taxon>
        <taxon>Pseudomonadati</taxon>
        <taxon>Pseudomonadota</taxon>
        <taxon>Alphaproteobacteria</taxon>
        <taxon>Hyphomicrobiales</taxon>
        <taxon>Stappiaceae</taxon>
        <taxon>Roseibium</taxon>
    </lineage>
</organism>
<dbReference type="OrthoDB" id="8366302at2"/>
<evidence type="ECO:0000313" key="2">
    <source>
        <dbReference type="Proteomes" id="UP000053235"/>
    </source>
</evidence>
<dbReference type="STRING" id="388408.LAX5112_01247"/>
<keyword evidence="2" id="KW-1185">Reference proteome</keyword>
<sequence length="155" mass="17508">MPAEKITDTRQARELCDSLDITCLPGNVPIRTGPTSGAQTNAEVTIQKMINLHGEQHAWAVLYALTQSENHHCDLTRDMIGAISDLFCRFPDWRERLGEFCDALDIVDLSSLREIARRGPGIDGRSPKQRILLAGYLQVLLWDLMEMDEQREMVA</sequence>
<dbReference type="EMBL" id="CXWD01000004">
    <property type="protein sequence ID" value="CTQ67172.1"/>
    <property type="molecule type" value="Genomic_DNA"/>
</dbReference>
<evidence type="ECO:0000313" key="1">
    <source>
        <dbReference type="EMBL" id="CTQ67172.1"/>
    </source>
</evidence>